<organism evidence="7 8">
    <name type="scientific">Paenarthrobacter aromaticivorans</name>
    <dbReference type="NCBI Taxonomy" id="2849150"/>
    <lineage>
        <taxon>Bacteria</taxon>
        <taxon>Bacillati</taxon>
        <taxon>Actinomycetota</taxon>
        <taxon>Actinomycetes</taxon>
        <taxon>Micrococcales</taxon>
        <taxon>Micrococcaceae</taxon>
        <taxon>Paenarthrobacter</taxon>
    </lineage>
</organism>
<evidence type="ECO:0000259" key="5">
    <source>
        <dbReference type="Pfam" id="PF24346"/>
    </source>
</evidence>
<feature type="compositionally biased region" description="Low complexity" evidence="1">
    <location>
        <begin position="650"/>
        <end position="664"/>
    </location>
</feature>
<dbReference type="InterPro" id="IPR041033">
    <property type="entry name" value="SpaA_PFL_dom_1"/>
</dbReference>
<keyword evidence="2" id="KW-0812">Transmembrane</keyword>
<dbReference type="Proteomes" id="UP000824166">
    <property type="component" value="Unassembled WGS sequence"/>
</dbReference>
<comment type="caution">
    <text evidence="7">The sequence shown here is derived from an EMBL/GenBank/DDBJ whole genome shotgun (WGS) entry which is preliminary data.</text>
</comment>
<protein>
    <submittedName>
        <fullName evidence="7">DUF11 domain-containing protein</fullName>
    </submittedName>
</protein>
<dbReference type="NCBIfam" id="TIGR01451">
    <property type="entry name" value="B_ant_repeat"/>
    <property type="match status" value="2"/>
</dbReference>
<keyword evidence="2" id="KW-0472">Membrane</keyword>
<evidence type="ECO:0000256" key="1">
    <source>
        <dbReference type="SAM" id="MobiDB-lite"/>
    </source>
</evidence>
<dbReference type="Pfam" id="PF20009">
    <property type="entry name" value="GEVED"/>
    <property type="match status" value="1"/>
</dbReference>
<feature type="region of interest" description="Disordered" evidence="1">
    <location>
        <begin position="650"/>
        <end position="671"/>
    </location>
</feature>
<dbReference type="InterPro" id="IPR057687">
    <property type="entry name" value="DUF7927"/>
</dbReference>
<dbReference type="InterPro" id="IPR055354">
    <property type="entry name" value="DUF7507"/>
</dbReference>
<feature type="transmembrane region" description="Helical" evidence="2">
    <location>
        <begin position="815"/>
        <end position="837"/>
    </location>
</feature>
<reference evidence="7 8" key="1">
    <citation type="submission" date="2021-06" db="EMBL/GenBank/DDBJ databases">
        <authorList>
            <person name="Jeong J.W."/>
        </authorList>
    </citation>
    <scope>NUCLEOTIDE SEQUENCE [LARGE SCALE GENOMIC DNA]</scope>
    <source>
        <strain evidence="7 8">MMS21-TAE1-1</strain>
    </source>
</reference>
<feature type="compositionally biased region" description="Low complexity" evidence="1">
    <location>
        <begin position="851"/>
        <end position="874"/>
    </location>
</feature>
<dbReference type="EMBL" id="JAHOPC010000002">
    <property type="protein sequence ID" value="MBU8865541.1"/>
    <property type="molecule type" value="Genomic_DNA"/>
</dbReference>
<keyword evidence="2" id="KW-1133">Transmembrane helix</keyword>
<name>A0ABS6I1C3_9MICC</name>
<evidence type="ECO:0000313" key="7">
    <source>
        <dbReference type="EMBL" id="MBU8865541.1"/>
    </source>
</evidence>
<dbReference type="Pfam" id="PF25549">
    <property type="entry name" value="DUF7927"/>
    <property type="match status" value="1"/>
</dbReference>
<feature type="domain" description="GEVED" evidence="4">
    <location>
        <begin position="333"/>
        <end position="406"/>
    </location>
</feature>
<feature type="domain" description="DUF7507" evidence="5">
    <location>
        <begin position="413"/>
        <end position="519"/>
    </location>
</feature>
<evidence type="ECO:0000259" key="6">
    <source>
        <dbReference type="Pfam" id="PF25549"/>
    </source>
</evidence>
<proteinExistence type="predicted"/>
<evidence type="ECO:0000256" key="2">
    <source>
        <dbReference type="SAM" id="Phobius"/>
    </source>
</evidence>
<sequence>MGVLRLSPSAHAYEVATNQADVTGGAAILTMPGSGLTATYDQSGLTDLVGQSTMGSRGFVASDFSQNIGTGAPAVEFATNAVNNCAATGPCSGLGTVTIAFSQPVRNPVLNIAGIGGNVTWYENKKGPVDRQSQLHAVLNLATTGLTMTKLSGGNLSVSGNAITATNDNAGTRCETTTQTDNPQPVNAQATAACGSVRINGIVTSLTFDISAIFVQTTSALPPYTINDAQDPNHNADNFVMAMTVPQDFGDAPPTYDQGNAARADLSDVTLGANVTEDNATVANGTVSPNAGATALLDLMDDGVVLAPMTLGATSYSTTVAISGASKPGTTCGWIDLNKNGMFDNTAERACATFAAGATTATLTWVVPTGVTAGTTYARFRIGYTTAQVQVPIGASNSGEVEDYIFTVAPAAAPAITLVKTVNKTTLVAGETATYTFVAKNTGNVTLSGVVITETQFSGTGTMSALSYAWPGLPGILLPGQSVTATATYVVTAPDVTTGLLTNTAKVTGNPPLGLPVSASDDAQVTAPAGWKIKKSATFNGSVPADQSVSPGQTIVYTVTASSISGTITGVVLKDNLAEVLDDATFVSGSATLTIGAGTPVAVANPVPPSTLLTTQAFTLPAGQTATLKYSVVVKSGAWNAQLVNVVTGTSTTTPPQTCAPSSSGPGPDCTTTHHTPAKVLIEKIGESSGSTWVPMAGSTWAVHADSSGTPGTVLASPAVTAVTGQIGRFQLEGIQPGTYWLEETTAPDGFSLLAEPVQFTIATTGAVTLDQGSLGQGTGGGVVTSTDADGDGIYLLTVRDVPALKLPESGGIGWWPFTTAGSALLLGALALALVANRRRHETTTTRHESTTTGHESTTTGHESTTTGHESITT</sequence>
<dbReference type="InterPro" id="IPR045474">
    <property type="entry name" value="GEVED"/>
</dbReference>
<gene>
    <name evidence="7" type="ORF">KSW38_04470</name>
</gene>
<feature type="domain" description="SpaA-like prealbumin fold" evidence="3">
    <location>
        <begin position="694"/>
        <end position="770"/>
    </location>
</feature>
<dbReference type="Pfam" id="PF24346">
    <property type="entry name" value="DUF7507"/>
    <property type="match status" value="1"/>
</dbReference>
<dbReference type="InterPro" id="IPR047589">
    <property type="entry name" value="DUF11_rpt"/>
</dbReference>
<evidence type="ECO:0000259" key="4">
    <source>
        <dbReference type="Pfam" id="PF20009"/>
    </source>
</evidence>
<evidence type="ECO:0000259" key="3">
    <source>
        <dbReference type="Pfam" id="PF17802"/>
    </source>
</evidence>
<dbReference type="Pfam" id="PF17802">
    <property type="entry name" value="SpaA"/>
    <property type="match status" value="1"/>
</dbReference>
<feature type="domain" description="DUF7927" evidence="6">
    <location>
        <begin position="545"/>
        <end position="674"/>
    </location>
</feature>
<accession>A0ABS6I1C3</accession>
<keyword evidence="8" id="KW-1185">Reference proteome</keyword>
<evidence type="ECO:0000313" key="8">
    <source>
        <dbReference type="Proteomes" id="UP000824166"/>
    </source>
</evidence>
<feature type="region of interest" description="Disordered" evidence="1">
    <location>
        <begin position="841"/>
        <end position="874"/>
    </location>
</feature>